<dbReference type="SUPFAM" id="SSF116842">
    <property type="entry name" value="XseB-like"/>
    <property type="match status" value="1"/>
</dbReference>
<sequence>MNKAEAADEIGKMSFEEALAELKGIVERLEQGDGKLEESIDIYQRGALLKQHCDSKLRAAQERIEKITLTKDGQPTGSEPLDLE</sequence>
<evidence type="ECO:0000256" key="1">
    <source>
        <dbReference type="ARBA" id="ARBA00009998"/>
    </source>
</evidence>
<dbReference type="GO" id="GO:0008855">
    <property type="term" value="F:exodeoxyribonuclease VII activity"/>
    <property type="evidence" value="ECO:0007669"/>
    <property type="project" value="UniProtKB-UniRule"/>
</dbReference>
<dbReference type="GO" id="GO:0009318">
    <property type="term" value="C:exodeoxyribonuclease VII complex"/>
    <property type="evidence" value="ECO:0007669"/>
    <property type="project" value="UniProtKB-UniRule"/>
</dbReference>
<dbReference type="InterPro" id="IPR037004">
    <property type="entry name" value="Exonuc_VII_ssu_sf"/>
</dbReference>
<comment type="caution">
    <text evidence="7">The sequence shown here is derived from an EMBL/GenBank/DDBJ whole genome shotgun (WGS) entry which is preliminary data.</text>
</comment>
<protein>
    <recommendedName>
        <fullName evidence="6">Exodeoxyribonuclease 7 small subunit</fullName>
        <ecNumber evidence="6">3.1.11.6</ecNumber>
    </recommendedName>
    <alternativeName>
        <fullName evidence="6">Exodeoxyribonuclease VII small subunit</fullName>
        <shortName evidence="6">Exonuclease VII small subunit</shortName>
    </alternativeName>
</protein>
<evidence type="ECO:0000256" key="5">
    <source>
        <dbReference type="ARBA" id="ARBA00022839"/>
    </source>
</evidence>
<comment type="similarity">
    <text evidence="1 6">Belongs to the XseB family.</text>
</comment>
<evidence type="ECO:0000256" key="3">
    <source>
        <dbReference type="ARBA" id="ARBA00022722"/>
    </source>
</evidence>
<dbReference type="Proteomes" id="UP000581135">
    <property type="component" value="Unassembled WGS sequence"/>
</dbReference>
<comment type="function">
    <text evidence="6">Bidirectionally degrades single-stranded DNA into large acid-insoluble oligonucleotides, which are then degraded further into small acid-soluble oligonucleotides.</text>
</comment>
<dbReference type="AlphaFoldDB" id="A0A839SVY0"/>
<keyword evidence="2 6" id="KW-0963">Cytoplasm</keyword>
<dbReference type="NCBIfam" id="NF002139">
    <property type="entry name" value="PRK00977.1-3"/>
    <property type="match status" value="1"/>
</dbReference>
<dbReference type="RefSeq" id="WP_183415909.1">
    <property type="nucleotide sequence ID" value="NZ_JACHXA010000003.1"/>
</dbReference>
<dbReference type="GO" id="GO:0005829">
    <property type="term" value="C:cytosol"/>
    <property type="evidence" value="ECO:0007669"/>
    <property type="project" value="TreeGrafter"/>
</dbReference>
<dbReference type="Pfam" id="PF02609">
    <property type="entry name" value="Exonuc_VII_S"/>
    <property type="match status" value="1"/>
</dbReference>
<dbReference type="EC" id="3.1.11.6" evidence="6"/>
<dbReference type="PANTHER" id="PTHR34137">
    <property type="entry name" value="EXODEOXYRIBONUCLEASE 7 SMALL SUBUNIT"/>
    <property type="match status" value="1"/>
</dbReference>
<keyword evidence="3 6" id="KW-0540">Nuclease</keyword>
<comment type="subcellular location">
    <subcellularLocation>
        <location evidence="6">Cytoplasm</location>
    </subcellularLocation>
</comment>
<keyword evidence="4 6" id="KW-0378">Hydrolase</keyword>
<evidence type="ECO:0000313" key="8">
    <source>
        <dbReference type="Proteomes" id="UP000581135"/>
    </source>
</evidence>
<keyword evidence="8" id="KW-1185">Reference proteome</keyword>
<dbReference type="GO" id="GO:0006308">
    <property type="term" value="P:DNA catabolic process"/>
    <property type="evidence" value="ECO:0007669"/>
    <property type="project" value="UniProtKB-UniRule"/>
</dbReference>
<keyword evidence="5 6" id="KW-0269">Exonuclease</keyword>
<name>A0A839SVY0_9PROT</name>
<organism evidence="7 8">
    <name type="scientific">Limibacillus halophilus</name>
    <dbReference type="NCBI Taxonomy" id="1579333"/>
    <lineage>
        <taxon>Bacteria</taxon>
        <taxon>Pseudomonadati</taxon>
        <taxon>Pseudomonadota</taxon>
        <taxon>Alphaproteobacteria</taxon>
        <taxon>Rhodospirillales</taxon>
        <taxon>Rhodovibrionaceae</taxon>
        <taxon>Limibacillus</taxon>
    </lineage>
</organism>
<dbReference type="InterPro" id="IPR003761">
    <property type="entry name" value="Exonuc_VII_S"/>
</dbReference>
<proteinExistence type="inferred from homology"/>
<dbReference type="HAMAP" id="MF_00337">
    <property type="entry name" value="Exonuc_7_S"/>
    <property type="match status" value="1"/>
</dbReference>
<dbReference type="EMBL" id="JACHXA010000003">
    <property type="protein sequence ID" value="MBB3065103.1"/>
    <property type="molecule type" value="Genomic_DNA"/>
</dbReference>
<evidence type="ECO:0000313" key="7">
    <source>
        <dbReference type="EMBL" id="MBB3065103.1"/>
    </source>
</evidence>
<evidence type="ECO:0000256" key="2">
    <source>
        <dbReference type="ARBA" id="ARBA00022490"/>
    </source>
</evidence>
<comment type="catalytic activity">
    <reaction evidence="6">
        <text>Exonucleolytic cleavage in either 5'- to 3'- or 3'- to 5'-direction to yield nucleoside 5'-phosphates.</text>
        <dbReference type="EC" id="3.1.11.6"/>
    </reaction>
</comment>
<accession>A0A839SVY0</accession>
<gene>
    <name evidence="6" type="primary">xseB</name>
    <name evidence="7" type="ORF">FHR98_001382</name>
</gene>
<dbReference type="Gene3D" id="1.10.287.1040">
    <property type="entry name" value="Exonuclease VII, small subunit"/>
    <property type="match status" value="1"/>
</dbReference>
<evidence type="ECO:0000256" key="6">
    <source>
        <dbReference type="HAMAP-Rule" id="MF_00337"/>
    </source>
</evidence>
<comment type="subunit">
    <text evidence="6">Heterooligomer composed of large and small subunits.</text>
</comment>
<dbReference type="NCBIfam" id="TIGR01280">
    <property type="entry name" value="xseB"/>
    <property type="match status" value="1"/>
</dbReference>
<dbReference type="PANTHER" id="PTHR34137:SF1">
    <property type="entry name" value="EXODEOXYRIBONUCLEASE 7 SMALL SUBUNIT"/>
    <property type="match status" value="1"/>
</dbReference>
<reference evidence="7 8" key="1">
    <citation type="submission" date="2020-08" db="EMBL/GenBank/DDBJ databases">
        <title>Genomic Encyclopedia of Type Strains, Phase III (KMG-III): the genomes of soil and plant-associated and newly described type strains.</title>
        <authorList>
            <person name="Whitman W."/>
        </authorList>
    </citation>
    <scope>NUCLEOTIDE SEQUENCE [LARGE SCALE GENOMIC DNA]</scope>
    <source>
        <strain evidence="7 8">CECT 8803</strain>
    </source>
</reference>
<evidence type="ECO:0000256" key="4">
    <source>
        <dbReference type="ARBA" id="ARBA00022801"/>
    </source>
</evidence>